<protein>
    <submittedName>
        <fullName evidence="1">Uncharacterized protein</fullName>
    </submittedName>
</protein>
<organism evidence="1">
    <name type="scientific">uncultured Desulfovibrio sp</name>
    <dbReference type="NCBI Taxonomy" id="167968"/>
    <lineage>
        <taxon>Bacteria</taxon>
        <taxon>Pseudomonadati</taxon>
        <taxon>Thermodesulfobacteriota</taxon>
        <taxon>Desulfovibrionia</taxon>
        <taxon>Desulfovibrionales</taxon>
        <taxon>Desulfovibrionaceae</taxon>
        <taxon>Desulfovibrio</taxon>
        <taxon>environmental samples</taxon>
    </lineage>
</organism>
<proteinExistence type="predicted"/>
<reference evidence="1" key="1">
    <citation type="submission" date="2016-04" db="EMBL/GenBank/DDBJ databases">
        <authorList>
            <person name="Evans L.H."/>
            <person name="Alamgir A."/>
            <person name="Owens N."/>
            <person name="Weber N.D."/>
            <person name="Virtaneva K."/>
            <person name="Barbian K."/>
            <person name="Babar A."/>
            <person name="Rosenke K."/>
        </authorList>
    </citation>
    <scope>NUCLEOTIDE SEQUENCE</scope>
    <source>
        <strain evidence="1">92-2</strain>
    </source>
</reference>
<dbReference type="AlphaFoldDB" id="A0A212JSY5"/>
<evidence type="ECO:0000313" key="1">
    <source>
        <dbReference type="EMBL" id="SBW02553.1"/>
    </source>
</evidence>
<name>A0A212JSY5_9BACT</name>
<accession>A0A212JSY5</accession>
<dbReference type="EMBL" id="FLUP01000001">
    <property type="protein sequence ID" value="SBW02553.1"/>
    <property type="molecule type" value="Genomic_DNA"/>
</dbReference>
<gene>
    <name evidence="1" type="ORF">KM92DES2_11677</name>
</gene>
<sequence length="98" mass="10626">MLAAACSGMPGSVAGWGLEVLRFMLRSLYRETGIVIRASIPYIRANGGGTPAVQNNHSRSTHVRQSYGFAGDLLRRHSCGALCRQGPPNRCQFFEICG</sequence>